<evidence type="ECO:0000313" key="7">
    <source>
        <dbReference type="EMBL" id="MDB6176105.1"/>
    </source>
</evidence>
<dbReference type="Gene3D" id="1.20.1250.20">
    <property type="entry name" value="MFS general substrate transporter like domains"/>
    <property type="match status" value="2"/>
</dbReference>
<feature type="transmembrane region" description="Helical" evidence="5">
    <location>
        <begin position="236"/>
        <end position="255"/>
    </location>
</feature>
<dbReference type="Pfam" id="PF07690">
    <property type="entry name" value="MFS_1"/>
    <property type="match status" value="2"/>
</dbReference>
<feature type="transmembrane region" description="Helical" evidence="5">
    <location>
        <begin position="135"/>
        <end position="155"/>
    </location>
</feature>
<feature type="transmembrane region" description="Helical" evidence="5">
    <location>
        <begin position="353"/>
        <end position="373"/>
    </location>
</feature>
<dbReference type="SUPFAM" id="SSF103473">
    <property type="entry name" value="MFS general substrate transporter"/>
    <property type="match status" value="1"/>
</dbReference>
<dbReference type="EMBL" id="JAQBIE010000001">
    <property type="protein sequence ID" value="MDB6176105.1"/>
    <property type="molecule type" value="Genomic_DNA"/>
</dbReference>
<sequence length="399" mass="40937">MQITTQRVAVSALFFANGLMIGSWAPKLAVLIRRLGITEGTAGLVVLCLGLGSLVVMPVFGAMTARVGSRRAVWMASLLATPTLLLMTAAPGLVWVALAVFLFGGFLGGMDIAMNANAVVVERVQRRAIMSSCHGFWSLGGGVGAGLGGMILAAWGEAGHAVLVTLLFLAVLALALPRLQQDAPATDADKAPIKLPGTPLPYVLGVVALCCMVPEGAILDWGAVYLQRELGASLSLAGWGFAACAATMAVVRFLGDMLRNRFGAVSMMRFSALTGIAGLGVSGIAADPIVVILGFGLAGIGIANLMPIVVSAAGNLPGLAHGVGLSVVTMMGYSGILLAPGSIGFLAERHSFATIYLGLAFLLLIPLLFSRLVRSAGFEMSEADNCGEQAAASSLRDVA</sequence>
<organism evidence="7 8">
    <name type="scientific">Paracoccus onchidii</name>
    <dbReference type="NCBI Taxonomy" id="3017813"/>
    <lineage>
        <taxon>Bacteria</taxon>
        <taxon>Pseudomonadati</taxon>
        <taxon>Pseudomonadota</taxon>
        <taxon>Alphaproteobacteria</taxon>
        <taxon>Rhodobacterales</taxon>
        <taxon>Paracoccaceae</taxon>
        <taxon>Paracoccus</taxon>
    </lineage>
</organism>
<name>A0ABT4ZA25_9RHOB</name>
<feature type="transmembrane region" description="Helical" evidence="5">
    <location>
        <begin position="292"/>
        <end position="313"/>
    </location>
</feature>
<feature type="transmembrane region" description="Helical" evidence="5">
    <location>
        <begin position="267"/>
        <end position="286"/>
    </location>
</feature>
<protein>
    <submittedName>
        <fullName evidence="7">MFS transporter</fullName>
    </submittedName>
</protein>
<feature type="transmembrane region" description="Helical" evidence="5">
    <location>
        <begin position="95"/>
        <end position="114"/>
    </location>
</feature>
<dbReference type="Proteomes" id="UP001165641">
    <property type="component" value="Unassembled WGS sequence"/>
</dbReference>
<proteinExistence type="predicted"/>
<feature type="transmembrane region" description="Helical" evidence="5">
    <location>
        <begin position="325"/>
        <end position="347"/>
    </location>
</feature>
<feature type="transmembrane region" description="Helical" evidence="5">
    <location>
        <begin position="200"/>
        <end position="224"/>
    </location>
</feature>
<dbReference type="CDD" id="cd17393">
    <property type="entry name" value="MFS_MosC_like"/>
    <property type="match status" value="1"/>
</dbReference>
<keyword evidence="8" id="KW-1185">Reference proteome</keyword>
<feature type="transmembrane region" description="Helical" evidence="5">
    <location>
        <begin position="12"/>
        <end position="32"/>
    </location>
</feature>
<feature type="transmembrane region" description="Helical" evidence="5">
    <location>
        <begin position="44"/>
        <end position="65"/>
    </location>
</feature>
<keyword evidence="3 5" id="KW-1133">Transmembrane helix</keyword>
<gene>
    <name evidence="7" type="ORF">PAF17_01115</name>
</gene>
<dbReference type="InterPro" id="IPR020846">
    <property type="entry name" value="MFS_dom"/>
</dbReference>
<dbReference type="PROSITE" id="PS50850">
    <property type="entry name" value="MFS"/>
    <property type="match status" value="1"/>
</dbReference>
<evidence type="ECO:0000256" key="4">
    <source>
        <dbReference type="ARBA" id="ARBA00023136"/>
    </source>
</evidence>
<evidence type="ECO:0000256" key="5">
    <source>
        <dbReference type="SAM" id="Phobius"/>
    </source>
</evidence>
<dbReference type="RefSeq" id="WP_271887234.1">
    <property type="nucleotide sequence ID" value="NZ_JAQBIE010000001.1"/>
</dbReference>
<evidence type="ECO:0000256" key="1">
    <source>
        <dbReference type="ARBA" id="ARBA00004141"/>
    </source>
</evidence>
<reference evidence="7" key="1">
    <citation type="submission" date="2022-12" db="EMBL/GenBank/DDBJ databases">
        <title>Paracoccus onchidii sp. nov., isolated from a marine invertebrate from the South China Sea.</title>
        <authorList>
            <person name="Xu S."/>
            <person name="Liu Z."/>
            <person name="Xu Y."/>
        </authorList>
    </citation>
    <scope>NUCLEOTIDE SEQUENCE</scope>
    <source>
        <strain evidence="7">Z330</strain>
    </source>
</reference>
<evidence type="ECO:0000256" key="3">
    <source>
        <dbReference type="ARBA" id="ARBA00022989"/>
    </source>
</evidence>
<dbReference type="PANTHER" id="PTHR23514">
    <property type="entry name" value="BYPASS OF STOP CODON PROTEIN 6"/>
    <property type="match status" value="1"/>
</dbReference>
<dbReference type="InterPro" id="IPR051788">
    <property type="entry name" value="MFS_Transporter"/>
</dbReference>
<evidence type="ECO:0000256" key="2">
    <source>
        <dbReference type="ARBA" id="ARBA00022692"/>
    </source>
</evidence>
<dbReference type="PANTHER" id="PTHR23514:SF13">
    <property type="entry name" value="INNER MEMBRANE PROTEIN YBJJ"/>
    <property type="match status" value="1"/>
</dbReference>
<evidence type="ECO:0000313" key="8">
    <source>
        <dbReference type="Proteomes" id="UP001165641"/>
    </source>
</evidence>
<dbReference type="InterPro" id="IPR036259">
    <property type="entry name" value="MFS_trans_sf"/>
</dbReference>
<dbReference type="InterPro" id="IPR011701">
    <property type="entry name" value="MFS"/>
</dbReference>
<feature type="transmembrane region" description="Helical" evidence="5">
    <location>
        <begin position="72"/>
        <end position="89"/>
    </location>
</feature>
<feature type="domain" description="Major facilitator superfamily (MFS) profile" evidence="6">
    <location>
        <begin position="6"/>
        <end position="378"/>
    </location>
</feature>
<accession>A0ABT4ZA25</accession>
<keyword evidence="2 5" id="KW-0812">Transmembrane</keyword>
<keyword evidence="4 5" id="KW-0472">Membrane</keyword>
<feature type="transmembrane region" description="Helical" evidence="5">
    <location>
        <begin position="161"/>
        <end position="179"/>
    </location>
</feature>
<evidence type="ECO:0000259" key="6">
    <source>
        <dbReference type="PROSITE" id="PS50850"/>
    </source>
</evidence>
<comment type="caution">
    <text evidence="7">The sequence shown here is derived from an EMBL/GenBank/DDBJ whole genome shotgun (WGS) entry which is preliminary data.</text>
</comment>
<comment type="subcellular location">
    <subcellularLocation>
        <location evidence="1">Membrane</location>
        <topology evidence="1">Multi-pass membrane protein</topology>
    </subcellularLocation>
</comment>